<dbReference type="RefSeq" id="WP_023118098.1">
    <property type="nucleotide sequence ID" value="NZ_CAADOK010000151.1"/>
</dbReference>
<name>A0A6H1QBC9_PSEAI</name>
<keyword evidence="3" id="KW-1133">Transmembrane helix</keyword>
<protein>
    <submittedName>
        <fullName evidence="5">Conjugative transfer protein PilO in PFGI-1-like cluster</fullName>
    </submittedName>
    <submittedName>
        <fullName evidence="4">Pilin accessory protein</fullName>
    </submittedName>
</protein>
<feature type="transmembrane region" description="Helical" evidence="3">
    <location>
        <begin position="186"/>
        <end position="206"/>
    </location>
</feature>
<evidence type="ECO:0000313" key="5">
    <source>
        <dbReference type="EMBL" id="QIZ23385.1"/>
    </source>
</evidence>
<keyword evidence="3" id="KW-0472">Membrane</keyword>
<accession>A0A6H1QBC9</accession>
<keyword evidence="1" id="KW-0175">Coiled coil</keyword>
<keyword evidence="3" id="KW-0812">Transmembrane</keyword>
<organism evidence="5">
    <name type="scientific">Pseudomonas aeruginosa</name>
    <dbReference type="NCBI Taxonomy" id="287"/>
    <lineage>
        <taxon>Bacteria</taxon>
        <taxon>Pseudomonadati</taxon>
        <taxon>Pseudomonadota</taxon>
        <taxon>Gammaproteobacteria</taxon>
        <taxon>Pseudomonadales</taxon>
        <taxon>Pseudomonadaceae</taxon>
        <taxon>Pseudomonas</taxon>
    </lineage>
</organism>
<evidence type="ECO:0000256" key="2">
    <source>
        <dbReference type="SAM" id="MobiDB-lite"/>
    </source>
</evidence>
<feature type="region of interest" description="Disordered" evidence="2">
    <location>
        <begin position="369"/>
        <end position="391"/>
    </location>
</feature>
<evidence type="ECO:0000313" key="4">
    <source>
        <dbReference type="EMBL" id="QIZ23196.1"/>
    </source>
</evidence>
<gene>
    <name evidence="4" type="primary">pilO</name>
</gene>
<feature type="coiled-coil region" evidence="1">
    <location>
        <begin position="207"/>
        <end position="242"/>
    </location>
</feature>
<dbReference type="EMBL" id="MN961671">
    <property type="protein sequence ID" value="QIZ23196.1"/>
    <property type="molecule type" value="Genomic_DNA"/>
</dbReference>
<dbReference type="InterPro" id="IPR009663">
    <property type="entry name" value="PAP_PilO"/>
</dbReference>
<dbReference type="AlphaFoldDB" id="A0A6H1QBC9"/>
<keyword evidence="5" id="KW-0614">Plasmid</keyword>
<geneLocation type="plasmid" evidence="4">
    <name>p201330-IMP</name>
</geneLocation>
<proteinExistence type="predicted"/>
<dbReference type="EMBL" id="MN961672">
    <property type="protein sequence ID" value="QIZ23385.1"/>
    <property type="molecule type" value="Genomic_DNA"/>
</dbReference>
<reference evidence="5" key="1">
    <citation type="submission" date="2020-01" db="EMBL/GenBank/DDBJ databases">
        <authorList>
            <person name="Zhou D."/>
        </authorList>
    </citation>
    <scope>NUCLEOTIDE SEQUENCE</scope>
    <source>
        <strain evidence="4">201330</strain>
        <strain evidence="5">PA15W</strain>
        <plasmid evidence="4">p201330-IMP</plasmid>
        <plasmid evidence="5">pPA15W-NR</plasmid>
    </source>
</reference>
<evidence type="ECO:0000256" key="3">
    <source>
        <dbReference type="SAM" id="Phobius"/>
    </source>
</evidence>
<evidence type="ECO:0000256" key="1">
    <source>
        <dbReference type="SAM" id="Coils"/>
    </source>
</evidence>
<dbReference type="GeneID" id="97170776"/>
<sequence length="447" mass="49641">MGPMEDEVISTPVTVTTVNGQSFVSGLFWQPLSKPRAYMQEAREIGKREKMDIVAIRHGSIIQAGFVSKNAGVTKGMYSLAAALAGALGESWLGVFALGAERYALVGVKDGAILPGCDIVGDQVEIQEKLQIFQAFFTDENDKFFSPPEFGFSNNELYLDKVLVASSLKKEYRLKQLTFGLTSKEWGVVGVLGVLALVGAVVFFQWKAAEEKRIREERIRIAEEQRLELERLNEKAQQEQSLQALEHPWAKMAEVDGFWRVCFAQVTKLPLAFDGWVFQSARCSFDKVDVTYSRTGNATVGDFIIGAAPRFPAAEPAFFEEGQAAAVHVPLDMGVGGDEDLEQMNPLLNRFSSHFQRLGLKPVINEKATEEQRQVMPGEDPNDPNAPKKPEPFWRTFTFSYESPRAPNETLSGLAGPGLRLTEISVNLNFESAQLTWKVDGEIYAQK</sequence>
<geneLocation type="plasmid" evidence="5">
    <name>pPA15W-NR</name>
</geneLocation>
<dbReference type="Pfam" id="PF06864">
    <property type="entry name" value="PAP_PilO"/>
    <property type="match status" value="1"/>
</dbReference>